<keyword evidence="3" id="KW-1185">Reference proteome</keyword>
<dbReference type="SUPFAM" id="SSF81383">
    <property type="entry name" value="F-box domain"/>
    <property type="match status" value="1"/>
</dbReference>
<feature type="region of interest" description="Disordered" evidence="1">
    <location>
        <begin position="72"/>
        <end position="149"/>
    </location>
</feature>
<proteinExistence type="predicted"/>
<evidence type="ECO:0000256" key="1">
    <source>
        <dbReference type="SAM" id="MobiDB-lite"/>
    </source>
</evidence>
<reference evidence="2 3" key="1">
    <citation type="journal article" date="2013" name="BMC Genomics">
        <title>Reconstruction of the lipid metabolism for the microalga Monoraphidium neglectum from its genome sequence reveals characteristics suitable for biofuel production.</title>
        <authorList>
            <person name="Bogen C."/>
            <person name="Al-Dilaimi A."/>
            <person name="Albersmeier A."/>
            <person name="Wichmann J."/>
            <person name="Grundmann M."/>
            <person name="Rupp O."/>
            <person name="Lauersen K.J."/>
            <person name="Blifernez-Klassen O."/>
            <person name="Kalinowski J."/>
            <person name="Goesmann A."/>
            <person name="Mussgnug J.H."/>
            <person name="Kruse O."/>
        </authorList>
    </citation>
    <scope>NUCLEOTIDE SEQUENCE [LARGE SCALE GENOMIC DNA]</scope>
    <source>
        <strain evidence="2 3">SAG 48.87</strain>
    </source>
</reference>
<evidence type="ECO:0000313" key="2">
    <source>
        <dbReference type="EMBL" id="KIY96490.1"/>
    </source>
</evidence>
<dbReference type="OrthoDB" id="10681275at2759"/>
<name>A0A0D2MP56_9CHLO</name>
<dbReference type="GeneID" id="25728736"/>
<dbReference type="EMBL" id="KK102978">
    <property type="protein sequence ID" value="KIY96490.1"/>
    <property type="molecule type" value="Genomic_DNA"/>
</dbReference>
<feature type="compositionally biased region" description="Gly residues" evidence="1">
    <location>
        <begin position="102"/>
        <end position="113"/>
    </location>
</feature>
<gene>
    <name evidence="2" type="ORF">MNEG_11470</name>
</gene>
<dbReference type="KEGG" id="mng:MNEG_11470"/>
<sequence length="276" mass="28658">MGATAEACGNEPWDAAVLVPMRSVDWVLPAAVWEHVADHLTCEDLLEMRAVCSHWRRELGVLVNYAVVVPSQQRRRQGRSSQHGPRGPASPGTPGAADGGRPAEGGGGRGGGLTTRRALPGGNPRRARWQRASGSLTAPPASGAEAGDAAGGSTAAAALSNSGGCSPPASVVGGAFPFLEYAYVAVDSEEDLEAAPEVLAALVEASRAKELPPHRGRMRFSHLPALARRLPPAVLARVTTLWLDTFPDEGDQGQWAALAALPALRALAFLVDGSAY</sequence>
<evidence type="ECO:0000313" key="3">
    <source>
        <dbReference type="Proteomes" id="UP000054498"/>
    </source>
</evidence>
<dbReference type="Proteomes" id="UP000054498">
    <property type="component" value="Unassembled WGS sequence"/>
</dbReference>
<organism evidence="2 3">
    <name type="scientific">Monoraphidium neglectum</name>
    <dbReference type="NCBI Taxonomy" id="145388"/>
    <lineage>
        <taxon>Eukaryota</taxon>
        <taxon>Viridiplantae</taxon>
        <taxon>Chlorophyta</taxon>
        <taxon>core chlorophytes</taxon>
        <taxon>Chlorophyceae</taxon>
        <taxon>CS clade</taxon>
        <taxon>Sphaeropleales</taxon>
        <taxon>Selenastraceae</taxon>
        <taxon>Monoraphidium</taxon>
    </lineage>
</organism>
<accession>A0A0D2MP56</accession>
<dbReference type="AlphaFoldDB" id="A0A0D2MP56"/>
<dbReference type="RefSeq" id="XP_013895510.1">
    <property type="nucleotide sequence ID" value="XM_014040056.1"/>
</dbReference>
<protein>
    <submittedName>
        <fullName evidence="2">Uncharacterized protein</fullName>
    </submittedName>
</protein>
<dbReference type="InterPro" id="IPR036047">
    <property type="entry name" value="F-box-like_dom_sf"/>
</dbReference>
<dbReference type="CDD" id="cd09917">
    <property type="entry name" value="F-box_SF"/>
    <property type="match status" value="1"/>
</dbReference>